<dbReference type="GeneID" id="55624111"/>
<protein>
    <submittedName>
        <fullName evidence="1">Uncharacterized protein</fullName>
    </submittedName>
</protein>
<sequence length="245" mass="28381">MQVKLSELSSQQLTETMIERQHFDEKLLRDWLSVKSEMGELDSLPMTLNIEIDGKFYNVIVPMNTPEYACISNLPFYPVAVAKTKLEYHEIADSIILSDYKSHGVVSSAMREFLVMAQNKQNSYPFIYEIVTEDEKLTLSMLTENALHMNPSEWTARYVDYQDLTVYNRKSLNERVEGGPTNSSDEMFKEVGNSLQEAIQEVKESPLGEHIEGGMGEDGRYVVKTFRQFHTREEYLDYMRKVMDL</sequence>
<reference evidence="1 2" key="1">
    <citation type="submission" date="2019-10" db="EMBL/GenBank/DDBJ databases">
        <title>Draft genome sequence of Photobacterium phage PDCC-1.</title>
        <authorList>
            <person name="Quiroz-Guzman E."/>
        </authorList>
    </citation>
    <scope>NUCLEOTIDE SEQUENCE [LARGE SCALE GENOMIC DNA]</scope>
</reference>
<proteinExistence type="predicted"/>
<accession>A0A6B9J4R4</accession>
<dbReference type="EMBL" id="MN562221">
    <property type="protein sequence ID" value="QGZ14438.1"/>
    <property type="molecule type" value="Genomic_DNA"/>
</dbReference>
<evidence type="ECO:0000313" key="2">
    <source>
        <dbReference type="Proteomes" id="UP000437974"/>
    </source>
</evidence>
<keyword evidence="2" id="KW-1185">Reference proteome</keyword>
<evidence type="ECO:0000313" key="1">
    <source>
        <dbReference type="EMBL" id="QGZ14438.1"/>
    </source>
</evidence>
<dbReference type="KEGG" id="vg:55624111"/>
<name>A0A6B9J4R4_9CAUD</name>
<dbReference type="Proteomes" id="UP000437974">
    <property type="component" value="Segment"/>
</dbReference>
<dbReference type="RefSeq" id="YP_009853427.1">
    <property type="nucleotide sequence ID" value="NC_048821.1"/>
</dbReference>
<organism evidence="1 2">
    <name type="scientific">Photobacterium phage PDCC-1</name>
    <dbReference type="NCBI Taxonomy" id="2664246"/>
    <lineage>
        <taxon>Viruses</taxon>
        <taxon>Duplodnaviria</taxon>
        <taxon>Heunggongvirae</taxon>
        <taxon>Uroviricota</taxon>
        <taxon>Caudoviricetes</taxon>
        <taxon>Chimalliviridae</taxon>
        <taxon>Gorgonvirinae</taxon>
        <taxon>Aphroditevirus</taxon>
        <taxon>Aphroditevirus PDCC1</taxon>
    </lineage>
</organism>